<evidence type="ECO:0000256" key="1">
    <source>
        <dbReference type="SAM" id="MobiDB-lite"/>
    </source>
</evidence>
<feature type="region of interest" description="Disordered" evidence="1">
    <location>
        <begin position="15"/>
        <end position="34"/>
    </location>
</feature>
<organism evidence="2">
    <name type="scientific">bioreactor metagenome</name>
    <dbReference type="NCBI Taxonomy" id="1076179"/>
    <lineage>
        <taxon>unclassified sequences</taxon>
        <taxon>metagenomes</taxon>
        <taxon>ecological metagenomes</taxon>
    </lineage>
</organism>
<proteinExistence type="predicted"/>
<sequence length="169" mass="18378">MRYLGVQTHPLELNSGLEEARPLGYDSSSQAKDGEIDSQIEAIWDGYEQESSPLTEGAGDASKIPWDSWKNYEKVTQNGQTYAKVGDRLYSEHAVNRMQPSGKRFTVGDAIVQAGGVSGRSVAPQFVEDVISSVKPVFQPATGNYIYSSGTVKIVTNEYGHVVTIMTVG</sequence>
<comment type="caution">
    <text evidence="2">The sequence shown here is derived from an EMBL/GenBank/DDBJ whole genome shotgun (WGS) entry which is preliminary data.</text>
</comment>
<name>A0A645C9F4_9ZZZZ</name>
<dbReference type="AlphaFoldDB" id="A0A645C9F4"/>
<evidence type="ECO:0000313" key="2">
    <source>
        <dbReference type="EMBL" id="MPM72404.1"/>
    </source>
</evidence>
<accession>A0A645C9F4</accession>
<protein>
    <submittedName>
        <fullName evidence="2">Uncharacterized protein</fullName>
    </submittedName>
</protein>
<dbReference type="EMBL" id="VSSQ01024724">
    <property type="protein sequence ID" value="MPM72404.1"/>
    <property type="molecule type" value="Genomic_DNA"/>
</dbReference>
<gene>
    <name evidence="2" type="ORF">SDC9_119380</name>
</gene>
<reference evidence="2" key="1">
    <citation type="submission" date="2019-08" db="EMBL/GenBank/DDBJ databases">
        <authorList>
            <person name="Kucharzyk K."/>
            <person name="Murdoch R.W."/>
            <person name="Higgins S."/>
            <person name="Loffler F."/>
        </authorList>
    </citation>
    <scope>NUCLEOTIDE SEQUENCE</scope>
</reference>